<feature type="region of interest" description="Disordered" evidence="1">
    <location>
        <begin position="23"/>
        <end position="47"/>
    </location>
</feature>
<proteinExistence type="predicted"/>
<dbReference type="RefSeq" id="WP_386721430.1">
    <property type="nucleotide sequence ID" value="NZ_JBHRSZ010000004.1"/>
</dbReference>
<evidence type="ECO:0000313" key="3">
    <source>
        <dbReference type="EMBL" id="MFC3151869.1"/>
    </source>
</evidence>
<accession>A0ABV7HGM2</accession>
<feature type="compositionally biased region" description="Basic and acidic residues" evidence="1">
    <location>
        <begin position="102"/>
        <end position="124"/>
    </location>
</feature>
<protein>
    <recommendedName>
        <fullName evidence="5">Periplasmic heavy metal sensor</fullName>
    </recommendedName>
</protein>
<sequence>MNFRKLLPLVLIGFILPTSVIANQPGYGREGGRQNQEGPKGPLRPDQLESELNLTYDQRDQFHRVMRAQMEKIHAFVEKAQAESRDKLSSVLTAEQLEKYDQLLEENKSGRPSNKDPRRNRDSSSKGSSEQRQFRFAD</sequence>
<feature type="region of interest" description="Disordered" evidence="1">
    <location>
        <begin position="102"/>
        <end position="138"/>
    </location>
</feature>
<gene>
    <name evidence="3" type="ORF">ACFOEK_12585</name>
</gene>
<feature type="signal peptide" evidence="2">
    <location>
        <begin position="1"/>
        <end position="22"/>
    </location>
</feature>
<dbReference type="Proteomes" id="UP001595476">
    <property type="component" value="Unassembled WGS sequence"/>
</dbReference>
<comment type="caution">
    <text evidence="3">The sequence shown here is derived from an EMBL/GenBank/DDBJ whole genome shotgun (WGS) entry which is preliminary data.</text>
</comment>
<name>A0ABV7HGM2_9GAMM</name>
<evidence type="ECO:0000313" key="4">
    <source>
        <dbReference type="Proteomes" id="UP001595476"/>
    </source>
</evidence>
<keyword evidence="4" id="KW-1185">Reference proteome</keyword>
<keyword evidence="2" id="KW-0732">Signal</keyword>
<evidence type="ECO:0000256" key="1">
    <source>
        <dbReference type="SAM" id="MobiDB-lite"/>
    </source>
</evidence>
<evidence type="ECO:0000256" key="2">
    <source>
        <dbReference type="SAM" id="SignalP"/>
    </source>
</evidence>
<evidence type="ECO:0008006" key="5">
    <source>
        <dbReference type="Google" id="ProtNLM"/>
    </source>
</evidence>
<dbReference type="EMBL" id="JBHRSZ010000004">
    <property type="protein sequence ID" value="MFC3151869.1"/>
    <property type="molecule type" value="Genomic_DNA"/>
</dbReference>
<feature type="chain" id="PRO_5047106173" description="Periplasmic heavy metal sensor" evidence="2">
    <location>
        <begin position="23"/>
        <end position="138"/>
    </location>
</feature>
<organism evidence="3 4">
    <name type="scientific">Litoribrevibacter euphylliae</name>
    <dbReference type="NCBI Taxonomy" id="1834034"/>
    <lineage>
        <taxon>Bacteria</taxon>
        <taxon>Pseudomonadati</taxon>
        <taxon>Pseudomonadota</taxon>
        <taxon>Gammaproteobacteria</taxon>
        <taxon>Oceanospirillales</taxon>
        <taxon>Oceanospirillaceae</taxon>
        <taxon>Litoribrevibacter</taxon>
    </lineage>
</organism>
<reference evidence="4" key="1">
    <citation type="journal article" date="2019" name="Int. J. Syst. Evol. Microbiol.">
        <title>The Global Catalogue of Microorganisms (GCM) 10K type strain sequencing project: providing services to taxonomists for standard genome sequencing and annotation.</title>
        <authorList>
            <consortium name="The Broad Institute Genomics Platform"/>
            <consortium name="The Broad Institute Genome Sequencing Center for Infectious Disease"/>
            <person name="Wu L."/>
            <person name="Ma J."/>
        </authorList>
    </citation>
    <scope>NUCLEOTIDE SEQUENCE [LARGE SCALE GENOMIC DNA]</scope>
    <source>
        <strain evidence="4">KCTC 52438</strain>
    </source>
</reference>